<dbReference type="InterPro" id="IPR002509">
    <property type="entry name" value="NODB_dom"/>
</dbReference>
<name>A0A9D1T4I9_9FIRM</name>
<dbReference type="Gene3D" id="3.20.20.370">
    <property type="entry name" value="Glycoside hydrolase/deacetylase"/>
    <property type="match status" value="1"/>
</dbReference>
<dbReference type="PANTHER" id="PTHR34216">
    <property type="match status" value="1"/>
</dbReference>
<accession>A0A9D1T4I9</accession>
<comment type="caution">
    <text evidence="4">The sequence shown here is derived from an EMBL/GenBank/DDBJ whole genome shotgun (WGS) entry which is preliminary data.</text>
</comment>
<dbReference type="InterPro" id="IPR011330">
    <property type="entry name" value="Glyco_hydro/deAcase_b/a-brl"/>
</dbReference>
<evidence type="ECO:0000313" key="4">
    <source>
        <dbReference type="EMBL" id="HIV10769.1"/>
    </source>
</evidence>
<dbReference type="EMBL" id="DVOL01000045">
    <property type="protein sequence ID" value="HIV10769.1"/>
    <property type="molecule type" value="Genomic_DNA"/>
</dbReference>
<dbReference type="PANTHER" id="PTHR34216:SF3">
    <property type="entry name" value="POLY-BETA-1,6-N-ACETYL-D-GLUCOSAMINE N-DEACETYLASE"/>
    <property type="match status" value="1"/>
</dbReference>
<evidence type="ECO:0000313" key="5">
    <source>
        <dbReference type="Proteomes" id="UP000823960"/>
    </source>
</evidence>
<dbReference type="Proteomes" id="UP000823960">
    <property type="component" value="Unassembled WGS sequence"/>
</dbReference>
<dbReference type="InterPro" id="IPR051398">
    <property type="entry name" value="Polysacch_Deacetylase"/>
</dbReference>
<organism evidence="4 5">
    <name type="scientific">Candidatus Faeciplasma avium</name>
    <dbReference type="NCBI Taxonomy" id="2840798"/>
    <lineage>
        <taxon>Bacteria</taxon>
        <taxon>Bacillati</taxon>
        <taxon>Bacillota</taxon>
        <taxon>Clostridia</taxon>
        <taxon>Eubacteriales</taxon>
        <taxon>Oscillospiraceae</taxon>
        <taxon>Oscillospiraceae incertae sedis</taxon>
        <taxon>Candidatus Faeciplasma</taxon>
    </lineage>
</organism>
<dbReference type="GO" id="GO:0005576">
    <property type="term" value="C:extracellular region"/>
    <property type="evidence" value="ECO:0007669"/>
    <property type="project" value="UniProtKB-SubCell"/>
</dbReference>
<dbReference type="AlphaFoldDB" id="A0A9D1T4I9"/>
<dbReference type="CDD" id="cd10967">
    <property type="entry name" value="CE4_GLA_like_6s"/>
    <property type="match status" value="1"/>
</dbReference>
<evidence type="ECO:0000256" key="2">
    <source>
        <dbReference type="ARBA" id="ARBA00022729"/>
    </source>
</evidence>
<feature type="domain" description="NodB homology" evidence="3">
    <location>
        <begin position="12"/>
        <end position="281"/>
    </location>
</feature>
<proteinExistence type="predicted"/>
<protein>
    <submittedName>
        <fullName evidence="4">Polysaccharide deacetylase family protein</fullName>
    </submittedName>
</protein>
<dbReference type="Pfam" id="PF01522">
    <property type="entry name" value="Polysacc_deac_1"/>
    <property type="match status" value="1"/>
</dbReference>
<evidence type="ECO:0000259" key="3">
    <source>
        <dbReference type="PROSITE" id="PS51677"/>
    </source>
</evidence>
<keyword evidence="2" id="KW-0732">Signal</keyword>
<comment type="subcellular location">
    <subcellularLocation>
        <location evidence="1">Secreted</location>
    </subcellularLocation>
</comment>
<evidence type="ECO:0000256" key="1">
    <source>
        <dbReference type="ARBA" id="ARBA00004613"/>
    </source>
</evidence>
<dbReference type="GO" id="GO:0005975">
    <property type="term" value="P:carbohydrate metabolic process"/>
    <property type="evidence" value="ECO:0007669"/>
    <property type="project" value="InterPro"/>
</dbReference>
<reference evidence="4" key="2">
    <citation type="journal article" date="2021" name="PeerJ">
        <title>Extensive microbial diversity within the chicken gut microbiome revealed by metagenomics and culture.</title>
        <authorList>
            <person name="Gilroy R."/>
            <person name="Ravi A."/>
            <person name="Getino M."/>
            <person name="Pursley I."/>
            <person name="Horton D.L."/>
            <person name="Alikhan N.F."/>
            <person name="Baker D."/>
            <person name="Gharbi K."/>
            <person name="Hall N."/>
            <person name="Watson M."/>
            <person name="Adriaenssens E.M."/>
            <person name="Foster-Nyarko E."/>
            <person name="Jarju S."/>
            <person name="Secka A."/>
            <person name="Antonio M."/>
            <person name="Oren A."/>
            <person name="Chaudhuri R.R."/>
            <person name="La Ragione R."/>
            <person name="Hildebrand F."/>
            <person name="Pallen M.J."/>
        </authorList>
    </citation>
    <scope>NUCLEOTIDE SEQUENCE</scope>
    <source>
        <strain evidence="4">1370</strain>
    </source>
</reference>
<dbReference type="GO" id="GO:0016810">
    <property type="term" value="F:hydrolase activity, acting on carbon-nitrogen (but not peptide) bonds"/>
    <property type="evidence" value="ECO:0007669"/>
    <property type="project" value="InterPro"/>
</dbReference>
<sequence>MIKMRFPGGVKKALTLSYDDGCYDDIRLMELMDRYGIKGTFNISSGLYRPEGTQPEGPWPRLTRTEALKHYKEHGVEVAVHGYVHRDFTRLTDAELCYEISADRAALEKDYGVVVRGAAYPYGSYNDRAVEALRANGIKYCRTVGTREDFMLPQDWLRLHATAHHANPRLLELTREFLELETDEPRLFYLWGHTPEFRRDGNWQVIEDFMRLVSEHKDELWLETNIDICEYHMAFMALERSVSPDSRLIYNPTAKEVWMASGGWVTEGEPFSVKPGCTIKY</sequence>
<reference evidence="4" key="1">
    <citation type="submission" date="2020-10" db="EMBL/GenBank/DDBJ databases">
        <authorList>
            <person name="Gilroy R."/>
        </authorList>
    </citation>
    <scope>NUCLEOTIDE SEQUENCE</scope>
    <source>
        <strain evidence="4">1370</strain>
    </source>
</reference>
<dbReference type="SUPFAM" id="SSF88713">
    <property type="entry name" value="Glycoside hydrolase/deacetylase"/>
    <property type="match status" value="1"/>
</dbReference>
<dbReference type="PROSITE" id="PS51677">
    <property type="entry name" value="NODB"/>
    <property type="match status" value="1"/>
</dbReference>
<gene>
    <name evidence="4" type="ORF">IAD28_03615</name>
</gene>